<dbReference type="EMBL" id="AP014809">
    <property type="protein sequence ID" value="BAU93456.1"/>
    <property type="molecule type" value="Genomic_DNA"/>
</dbReference>
<feature type="compositionally biased region" description="Basic and acidic residues" evidence="1">
    <location>
        <begin position="62"/>
        <end position="88"/>
    </location>
</feature>
<gene>
    <name evidence="2" type="ORF">MPPM_4851</name>
</gene>
<organism evidence="2 3">
    <name type="scientific">Methylorubrum populi</name>
    <dbReference type="NCBI Taxonomy" id="223967"/>
    <lineage>
        <taxon>Bacteria</taxon>
        <taxon>Pseudomonadati</taxon>
        <taxon>Pseudomonadota</taxon>
        <taxon>Alphaproteobacteria</taxon>
        <taxon>Hyphomicrobiales</taxon>
        <taxon>Methylobacteriaceae</taxon>
        <taxon>Methylorubrum</taxon>
    </lineage>
</organism>
<sequence length="88" mass="9701">MTGNGNNAPDFDPLNPTPQEAHDMLGGYLAASGSFERPAFPSVAFEHGWRMRRNDMAGVVDDDQRKNAARLRDQPTPTTEDKGREDLA</sequence>
<dbReference type="Proteomes" id="UP000218288">
    <property type="component" value="Chromosome"/>
</dbReference>
<reference evidence="2 3" key="1">
    <citation type="journal article" date="2016" name="Genome Announc.">
        <title>Complete Genome Sequence of Methylobacterium populi P-1M, Isolated from Pink-Pigmented Household Biofilm.</title>
        <authorList>
            <person name="Morohoshi T."/>
            <person name="Ikeda T."/>
        </authorList>
    </citation>
    <scope>NUCLEOTIDE SEQUENCE [LARGE SCALE GENOMIC DNA]</scope>
    <source>
        <strain evidence="2 3">P-1M</strain>
    </source>
</reference>
<feature type="region of interest" description="Disordered" evidence="1">
    <location>
        <begin position="56"/>
        <end position="88"/>
    </location>
</feature>
<feature type="region of interest" description="Disordered" evidence="1">
    <location>
        <begin position="1"/>
        <end position="25"/>
    </location>
</feature>
<evidence type="ECO:0000313" key="2">
    <source>
        <dbReference type="EMBL" id="BAU93456.1"/>
    </source>
</evidence>
<accession>A0A160PK55</accession>
<name>A0A160PK55_9HYPH</name>
<proteinExistence type="predicted"/>
<evidence type="ECO:0000313" key="3">
    <source>
        <dbReference type="Proteomes" id="UP000218288"/>
    </source>
</evidence>
<evidence type="ECO:0000256" key="1">
    <source>
        <dbReference type="SAM" id="MobiDB-lite"/>
    </source>
</evidence>
<protein>
    <submittedName>
        <fullName evidence="2">Uncharacterized protein</fullName>
    </submittedName>
</protein>
<dbReference type="OrthoDB" id="9944503at2"/>
<dbReference type="AlphaFoldDB" id="A0A160PK55"/>
<dbReference type="RefSeq" id="WP_096487179.1">
    <property type="nucleotide sequence ID" value="NZ_AP014809.1"/>
</dbReference>